<sequence>MSKLVDRTPLKISAKAPMKYAVEMFGKLGLWHWEGCGSHYPEQLVLYLEGLHH</sequence>
<accession>A0A2J6SYQ2</accession>
<gene>
    <name evidence="1" type="ORF">K444DRAFT_616905</name>
</gene>
<protein>
    <submittedName>
        <fullName evidence="1">Uncharacterized protein</fullName>
    </submittedName>
</protein>
<proteinExistence type="predicted"/>
<evidence type="ECO:0000313" key="2">
    <source>
        <dbReference type="Proteomes" id="UP000235371"/>
    </source>
</evidence>
<organism evidence="1 2">
    <name type="scientific">Hyaloscypha bicolor E</name>
    <dbReference type="NCBI Taxonomy" id="1095630"/>
    <lineage>
        <taxon>Eukaryota</taxon>
        <taxon>Fungi</taxon>
        <taxon>Dikarya</taxon>
        <taxon>Ascomycota</taxon>
        <taxon>Pezizomycotina</taxon>
        <taxon>Leotiomycetes</taxon>
        <taxon>Helotiales</taxon>
        <taxon>Hyaloscyphaceae</taxon>
        <taxon>Hyaloscypha</taxon>
        <taxon>Hyaloscypha bicolor</taxon>
    </lineage>
</organism>
<keyword evidence="2" id="KW-1185">Reference proteome</keyword>
<dbReference type="Proteomes" id="UP000235371">
    <property type="component" value="Unassembled WGS sequence"/>
</dbReference>
<dbReference type="InParanoid" id="A0A2J6SYQ2"/>
<reference evidence="1 2" key="1">
    <citation type="submission" date="2016-04" db="EMBL/GenBank/DDBJ databases">
        <title>A degradative enzymes factory behind the ericoid mycorrhizal symbiosis.</title>
        <authorList>
            <consortium name="DOE Joint Genome Institute"/>
            <person name="Martino E."/>
            <person name="Morin E."/>
            <person name="Grelet G."/>
            <person name="Kuo A."/>
            <person name="Kohler A."/>
            <person name="Daghino S."/>
            <person name="Barry K."/>
            <person name="Choi C."/>
            <person name="Cichocki N."/>
            <person name="Clum A."/>
            <person name="Copeland A."/>
            <person name="Hainaut M."/>
            <person name="Haridas S."/>
            <person name="Labutti K."/>
            <person name="Lindquist E."/>
            <person name="Lipzen A."/>
            <person name="Khouja H.-R."/>
            <person name="Murat C."/>
            <person name="Ohm R."/>
            <person name="Olson A."/>
            <person name="Spatafora J."/>
            <person name="Veneault-Fourrey C."/>
            <person name="Henrissat B."/>
            <person name="Grigoriev I."/>
            <person name="Martin F."/>
            <person name="Perotto S."/>
        </authorList>
    </citation>
    <scope>NUCLEOTIDE SEQUENCE [LARGE SCALE GENOMIC DNA]</scope>
    <source>
        <strain evidence="1 2">E</strain>
    </source>
</reference>
<dbReference type="OrthoDB" id="44789at2759"/>
<dbReference type="GeneID" id="36589091"/>
<name>A0A2J6SYQ2_9HELO</name>
<dbReference type="RefSeq" id="XP_024732737.1">
    <property type="nucleotide sequence ID" value="XM_024881014.1"/>
</dbReference>
<evidence type="ECO:0000313" key="1">
    <source>
        <dbReference type="EMBL" id="PMD55833.1"/>
    </source>
</evidence>
<dbReference type="EMBL" id="KZ613854">
    <property type="protein sequence ID" value="PMD55833.1"/>
    <property type="molecule type" value="Genomic_DNA"/>
</dbReference>
<dbReference type="AlphaFoldDB" id="A0A2J6SYQ2"/>